<sequence length="141" mass="15200">MAKCIPFRRVDSGRDCLFYRRRTEISPASHHFTCLSTVSFTYCPFPEAYGDSSPGYGRDNKKRSKQTVSEGPLATATAAFSPLDPPSPFPSNGRFITGDLRALIRQGNCKNGGTINLSLAAGSAWGPEKGGGDRGPLRAEK</sequence>
<accession>A0A834MLX1</accession>
<keyword evidence="3" id="KW-1185">Reference proteome</keyword>
<evidence type="ECO:0000256" key="1">
    <source>
        <dbReference type="SAM" id="MobiDB-lite"/>
    </source>
</evidence>
<protein>
    <submittedName>
        <fullName evidence="2">Uncharacterized protein</fullName>
    </submittedName>
</protein>
<dbReference type="AlphaFoldDB" id="A0A834MLX1"/>
<reference evidence="2" key="1">
    <citation type="submission" date="2020-08" db="EMBL/GenBank/DDBJ databases">
        <title>Genome sequencing and assembly of the red palm weevil Rhynchophorus ferrugineus.</title>
        <authorList>
            <person name="Dias G.B."/>
            <person name="Bergman C.M."/>
            <person name="Manee M."/>
        </authorList>
    </citation>
    <scope>NUCLEOTIDE SEQUENCE</scope>
    <source>
        <strain evidence="2">AA-2017</strain>
        <tissue evidence="2">Whole larva</tissue>
    </source>
</reference>
<feature type="region of interest" description="Disordered" evidence="1">
    <location>
        <begin position="120"/>
        <end position="141"/>
    </location>
</feature>
<evidence type="ECO:0000313" key="3">
    <source>
        <dbReference type="Proteomes" id="UP000625711"/>
    </source>
</evidence>
<gene>
    <name evidence="2" type="ORF">GWI33_011971</name>
</gene>
<organism evidence="2 3">
    <name type="scientific">Rhynchophorus ferrugineus</name>
    <name type="common">Red palm weevil</name>
    <name type="synonym">Curculio ferrugineus</name>
    <dbReference type="NCBI Taxonomy" id="354439"/>
    <lineage>
        <taxon>Eukaryota</taxon>
        <taxon>Metazoa</taxon>
        <taxon>Ecdysozoa</taxon>
        <taxon>Arthropoda</taxon>
        <taxon>Hexapoda</taxon>
        <taxon>Insecta</taxon>
        <taxon>Pterygota</taxon>
        <taxon>Neoptera</taxon>
        <taxon>Endopterygota</taxon>
        <taxon>Coleoptera</taxon>
        <taxon>Polyphaga</taxon>
        <taxon>Cucujiformia</taxon>
        <taxon>Curculionidae</taxon>
        <taxon>Dryophthorinae</taxon>
        <taxon>Rhynchophorus</taxon>
    </lineage>
</organism>
<name>A0A834MLX1_RHYFE</name>
<proteinExistence type="predicted"/>
<feature type="compositionally biased region" description="Basic and acidic residues" evidence="1">
    <location>
        <begin position="130"/>
        <end position="141"/>
    </location>
</feature>
<evidence type="ECO:0000313" key="2">
    <source>
        <dbReference type="EMBL" id="KAF7285120.1"/>
    </source>
</evidence>
<dbReference type="EMBL" id="JAACXV010000061">
    <property type="protein sequence ID" value="KAF7285120.1"/>
    <property type="molecule type" value="Genomic_DNA"/>
</dbReference>
<comment type="caution">
    <text evidence="2">The sequence shown here is derived from an EMBL/GenBank/DDBJ whole genome shotgun (WGS) entry which is preliminary data.</text>
</comment>
<dbReference type="Proteomes" id="UP000625711">
    <property type="component" value="Unassembled WGS sequence"/>
</dbReference>
<feature type="region of interest" description="Disordered" evidence="1">
    <location>
        <begin position="48"/>
        <end position="92"/>
    </location>
</feature>